<dbReference type="PANTHER" id="PTHR45948:SF2">
    <property type="entry name" value="DUAL SPECIFICITY PROTEIN PHOSPHATASE"/>
    <property type="match status" value="1"/>
</dbReference>
<dbReference type="SMART" id="SM00195">
    <property type="entry name" value="DSPc"/>
    <property type="match status" value="1"/>
</dbReference>
<keyword evidence="2" id="KW-0378">Hydrolase</keyword>
<evidence type="ECO:0000256" key="1">
    <source>
        <dbReference type="ARBA" id="ARBA00008601"/>
    </source>
</evidence>
<dbReference type="InterPro" id="IPR000340">
    <property type="entry name" value="Dual-sp_phosphatase_cat-dom"/>
</dbReference>
<dbReference type="FunCoup" id="A0A5C3P7L4">
    <property type="interactions" value="192"/>
</dbReference>
<reference evidence="8 9" key="1">
    <citation type="journal article" date="2019" name="Nat. Ecol. Evol.">
        <title>Megaphylogeny resolves global patterns of mushroom evolution.</title>
        <authorList>
            <person name="Varga T."/>
            <person name="Krizsan K."/>
            <person name="Foldi C."/>
            <person name="Dima B."/>
            <person name="Sanchez-Garcia M."/>
            <person name="Sanchez-Ramirez S."/>
            <person name="Szollosi G.J."/>
            <person name="Szarkandi J.G."/>
            <person name="Papp V."/>
            <person name="Albert L."/>
            <person name="Andreopoulos W."/>
            <person name="Angelini C."/>
            <person name="Antonin V."/>
            <person name="Barry K.W."/>
            <person name="Bougher N.L."/>
            <person name="Buchanan P."/>
            <person name="Buyck B."/>
            <person name="Bense V."/>
            <person name="Catcheside P."/>
            <person name="Chovatia M."/>
            <person name="Cooper J."/>
            <person name="Damon W."/>
            <person name="Desjardin D."/>
            <person name="Finy P."/>
            <person name="Geml J."/>
            <person name="Haridas S."/>
            <person name="Hughes K."/>
            <person name="Justo A."/>
            <person name="Karasinski D."/>
            <person name="Kautmanova I."/>
            <person name="Kiss B."/>
            <person name="Kocsube S."/>
            <person name="Kotiranta H."/>
            <person name="LaButti K.M."/>
            <person name="Lechner B.E."/>
            <person name="Liimatainen K."/>
            <person name="Lipzen A."/>
            <person name="Lukacs Z."/>
            <person name="Mihaltcheva S."/>
            <person name="Morgado L.N."/>
            <person name="Niskanen T."/>
            <person name="Noordeloos M.E."/>
            <person name="Ohm R.A."/>
            <person name="Ortiz-Santana B."/>
            <person name="Ovrebo C."/>
            <person name="Racz N."/>
            <person name="Riley R."/>
            <person name="Savchenko A."/>
            <person name="Shiryaev A."/>
            <person name="Soop K."/>
            <person name="Spirin V."/>
            <person name="Szebenyi C."/>
            <person name="Tomsovsky M."/>
            <person name="Tulloss R.E."/>
            <person name="Uehling J."/>
            <person name="Grigoriev I.V."/>
            <person name="Vagvolgyi C."/>
            <person name="Papp T."/>
            <person name="Martin F.M."/>
            <person name="Miettinen O."/>
            <person name="Hibbett D.S."/>
            <person name="Nagy L.G."/>
        </authorList>
    </citation>
    <scope>NUCLEOTIDE SEQUENCE [LARGE SCALE GENOMIC DNA]</scope>
    <source>
        <strain evidence="8 9">HHB13444</strain>
    </source>
</reference>
<dbReference type="GO" id="GO:0005829">
    <property type="term" value="C:cytosol"/>
    <property type="evidence" value="ECO:0007669"/>
    <property type="project" value="TreeGrafter"/>
</dbReference>
<dbReference type="InParanoid" id="A0A5C3P7L4"/>
<feature type="domain" description="Tyrosine specific protein phosphatases" evidence="7">
    <location>
        <begin position="63"/>
        <end position="125"/>
    </location>
</feature>
<dbReference type="GO" id="GO:0004725">
    <property type="term" value="F:protein tyrosine phosphatase activity"/>
    <property type="evidence" value="ECO:0007669"/>
    <property type="project" value="TreeGrafter"/>
</dbReference>
<dbReference type="STRING" id="1314778.A0A5C3P7L4"/>
<proteinExistence type="inferred from homology"/>
<dbReference type="Gene3D" id="3.90.190.10">
    <property type="entry name" value="Protein tyrosine phosphatase superfamily"/>
    <property type="match status" value="1"/>
</dbReference>
<keyword evidence="3" id="KW-0904">Protein phosphatase</keyword>
<comment type="similarity">
    <text evidence="1">Belongs to the protein-tyrosine phosphatase family. Non-receptor class dual specificity subfamily.</text>
</comment>
<evidence type="ECO:0000313" key="8">
    <source>
        <dbReference type="EMBL" id="TFK85664.1"/>
    </source>
</evidence>
<dbReference type="PANTHER" id="PTHR45948">
    <property type="entry name" value="DUAL SPECIFICITY PROTEIN PHOSPHATASE DDB_G0269404-RELATED"/>
    <property type="match status" value="1"/>
</dbReference>
<dbReference type="PROSITE" id="PS50056">
    <property type="entry name" value="TYR_PHOSPHATASE_2"/>
    <property type="match status" value="1"/>
</dbReference>
<name>A0A5C3P7L4_9APHY</name>
<dbReference type="InterPro" id="IPR029021">
    <property type="entry name" value="Prot-tyrosine_phosphatase-like"/>
</dbReference>
<accession>A0A5C3P7L4</accession>
<evidence type="ECO:0000313" key="9">
    <source>
        <dbReference type="Proteomes" id="UP000308197"/>
    </source>
</evidence>
<dbReference type="SUPFAM" id="SSF52799">
    <property type="entry name" value="(Phosphotyrosine protein) phosphatases II"/>
    <property type="match status" value="1"/>
</dbReference>
<dbReference type="PROSITE" id="PS50054">
    <property type="entry name" value="TYR_PHOSPHATASE_DUAL"/>
    <property type="match status" value="1"/>
</dbReference>
<feature type="domain" description="Tyrosine-protein phosphatase" evidence="6">
    <location>
        <begin position="4"/>
        <end position="147"/>
    </location>
</feature>
<dbReference type="InterPro" id="IPR016130">
    <property type="entry name" value="Tyr_Pase_AS"/>
</dbReference>
<dbReference type="PROSITE" id="PS00383">
    <property type="entry name" value="TYR_PHOSPHATASE_1"/>
    <property type="match status" value="1"/>
</dbReference>
<evidence type="ECO:0000256" key="3">
    <source>
        <dbReference type="ARBA" id="ARBA00022912"/>
    </source>
</evidence>
<dbReference type="InterPro" id="IPR020422">
    <property type="entry name" value="TYR_PHOSPHATASE_DUAL_dom"/>
</dbReference>
<comment type="catalytic activity">
    <reaction evidence="5">
        <text>O-phospho-L-threonyl-[protein] + H2O = L-threonyl-[protein] + phosphate</text>
        <dbReference type="Rhea" id="RHEA:47004"/>
        <dbReference type="Rhea" id="RHEA-COMP:11060"/>
        <dbReference type="Rhea" id="RHEA-COMP:11605"/>
        <dbReference type="ChEBI" id="CHEBI:15377"/>
        <dbReference type="ChEBI" id="CHEBI:30013"/>
        <dbReference type="ChEBI" id="CHEBI:43474"/>
        <dbReference type="ChEBI" id="CHEBI:61977"/>
        <dbReference type="EC" id="3.1.3.16"/>
    </reaction>
</comment>
<organism evidence="8 9">
    <name type="scientific">Polyporus arcularius HHB13444</name>
    <dbReference type="NCBI Taxonomy" id="1314778"/>
    <lineage>
        <taxon>Eukaryota</taxon>
        <taxon>Fungi</taxon>
        <taxon>Dikarya</taxon>
        <taxon>Basidiomycota</taxon>
        <taxon>Agaricomycotina</taxon>
        <taxon>Agaricomycetes</taxon>
        <taxon>Polyporales</taxon>
        <taxon>Polyporaceae</taxon>
        <taxon>Polyporus</taxon>
    </lineage>
</organism>
<evidence type="ECO:0000256" key="5">
    <source>
        <dbReference type="ARBA" id="ARBA00048336"/>
    </source>
</evidence>
<dbReference type="GO" id="GO:0004722">
    <property type="term" value="F:protein serine/threonine phosphatase activity"/>
    <property type="evidence" value="ECO:0007669"/>
    <property type="project" value="UniProtKB-EC"/>
</dbReference>
<dbReference type="EMBL" id="ML211240">
    <property type="protein sequence ID" value="TFK85664.1"/>
    <property type="molecule type" value="Genomic_DNA"/>
</dbReference>
<evidence type="ECO:0000259" key="7">
    <source>
        <dbReference type="PROSITE" id="PS50056"/>
    </source>
</evidence>
<comment type="catalytic activity">
    <reaction evidence="4">
        <text>O-phospho-L-seryl-[protein] + H2O = L-seryl-[protein] + phosphate</text>
        <dbReference type="Rhea" id="RHEA:20629"/>
        <dbReference type="Rhea" id="RHEA-COMP:9863"/>
        <dbReference type="Rhea" id="RHEA-COMP:11604"/>
        <dbReference type="ChEBI" id="CHEBI:15377"/>
        <dbReference type="ChEBI" id="CHEBI:29999"/>
        <dbReference type="ChEBI" id="CHEBI:43474"/>
        <dbReference type="ChEBI" id="CHEBI:83421"/>
        <dbReference type="EC" id="3.1.3.16"/>
    </reaction>
</comment>
<protein>
    <submittedName>
        <fullName evidence="8">Phosphatases II</fullName>
    </submittedName>
</protein>
<evidence type="ECO:0000256" key="2">
    <source>
        <dbReference type="ARBA" id="ARBA00022801"/>
    </source>
</evidence>
<evidence type="ECO:0000259" key="6">
    <source>
        <dbReference type="PROSITE" id="PS50054"/>
    </source>
</evidence>
<dbReference type="GO" id="GO:0007165">
    <property type="term" value="P:signal transduction"/>
    <property type="evidence" value="ECO:0007669"/>
    <property type="project" value="TreeGrafter"/>
</dbReference>
<evidence type="ECO:0000256" key="4">
    <source>
        <dbReference type="ARBA" id="ARBA00047761"/>
    </source>
</evidence>
<keyword evidence="9" id="KW-1185">Reference proteome</keyword>
<dbReference type="AlphaFoldDB" id="A0A5C3P7L4"/>
<dbReference type="InterPro" id="IPR000387">
    <property type="entry name" value="Tyr_Pase_dom"/>
</dbReference>
<dbReference type="Proteomes" id="UP000308197">
    <property type="component" value="Unassembled WGS sequence"/>
</dbReference>
<dbReference type="CDD" id="cd14498">
    <property type="entry name" value="DSP"/>
    <property type="match status" value="1"/>
</dbReference>
<gene>
    <name evidence="8" type="ORF">K466DRAFT_576771</name>
</gene>
<dbReference type="Pfam" id="PF00782">
    <property type="entry name" value="DSPc"/>
    <property type="match status" value="1"/>
</dbReference>
<sequence length="203" mass="23097">MITTPSQILPRLWLSGLYTAVDEEQLIALGVTHVVSMIEYRPKYPPSLKLKKLHIPIQDVEGADILQHLDVTTAFITSALEDKRNTVLVHCAMGISRSATVVCAYLIAAHAMPPHEALEFVISKREIVWPNPAFQRQLQMYAARFRGRRKLRKIVPLPLPPPMRATVTYSAMSPRTEERFRWMWPESRPIPPPPPMSRRGSLS</sequence>